<evidence type="ECO:0000259" key="5">
    <source>
        <dbReference type="Pfam" id="PF13622"/>
    </source>
</evidence>
<dbReference type="RefSeq" id="WP_270947182.1">
    <property type="nucleotide sequence ID" value="NZ_JAQGLA010000004.1"/>
</dbReference>
<dbReference type="Pfam" id="PF02551">
    <property type="entry name" value="Acyl_CoA_thio"/>
    <property type="match status" value="1"/>
</dbReference>
<evidence type="ECO:0000256" key="2">
    <source>
        <dbReference type="ARBA" id="ARBA00022801"/>
    </source>
</evidence>
<dbReference type="EMBL" id="JAQGLA010000004">
    <property type="protein sequence ID" value="MDA3624608.1"/>
    <property type="molecule type" value="Genomic_DNA"/>
</dbReference>
<protein>
    <submittedName>
        <fullName evidence="6">Thioesterase family protein</fullName>
    </submittedName>
</protein>
<accession>A0ABT4USD1</accession>
<dbReference type="Proteomes" id="UP001210380">
    <property type="component" value="Unassembled WGS sequence"/>
</dbReference>
<keyword evidence="2" id="KW-0378">Hydrolase</keyword>
<evidence type="ECO:0000259" key="4">
    <source>
        <dbReference type="Pfam" id="PF02551"/>
    </source>
</evidence>
<dbReference type="InterPro" id="IPR003703">
    <property type="entry name" value="Acyl_CoA_thio"/>
</dbReference>
<dbReference type="SUPFAM" id="SSF54637">
    <property type="entry name" value="Thioesterase/thiol ester dehydrase-isomerase"/>
    <property type="match status" value="2"/>
</dbReference>
<feature type="domain" description="Acyl-CoA thioesterase-like N-terminal HotDog" evidence="5">
    <location>
        <begin position="43"/>
        <end position="120"/>
    </location>
</feature>
<comment type="caution">
    <text evidence="6">The sequence shown here is derived from an EMBL/GenBank/DDBJ whole genome shotgun (WGS) entry which is preliminary data.</text>
</comment>
<dbReference type="PANTHER" id="PTHR11066">
    <property type="entry name" value="ACYL-COA THIOESTERASE"/>
    <property type="match status" value="1"/>
</dbReference>
<dbReference type="InterPro" id="IPR042171">
    <property type="entry name" value="Acyl-CoA_hotdog"/>
</dbReference>
<evidence type="ECO:0000313" key="7">
    <source>
        <dbReference type="Proteomes" id="UP001210380"/>
    </source>
</evidence>
<keyword evidence="7" id="KW-1185">Reference proteome</keyword>
<evidence type="ECO:0000313" key="6">
    <source>
        <dbReference type="EMBL" id="MDA3624608.1"/>
    </source>
</evidence>
<feature type="region of interest" description="Disordered" evidence="3">
    <location>
        <begin position="126"/>
        <end position="149"/>
    </location>
</feature>
<name>A0ABT4USD1_9PSEU</name>
<dbReference type="InterPro" id="IPR029069">
    <property type="entry name" value="HotDog_dom_sf"/>
</dbReference>
<dbReference type="CDD" id="cd03445">
    <property type="entry name" value="Thioesterase_II_repeat2"/>
    <property type="match status" value="1"/>
</dbReference>
<gene>
    <name evidence="6" type="ORF">OU415_04100</name>
</gene>
<reference evidence="6 7" key="1">
    <citation type="submission" date="2022-11" db="EMBL/GenBank/DDBJ databases">
        <title>Draft genome sequence of Saccharopolyspora sp. WRP15-2 isolated from rhizosphere soils of wild rice in Thailand.</title>
        <authorList>
            <person name="Duangmal K."/>
            <person name="Kammanee S."/>
            <person name="Muangham S."/>
        </authorList>
    </citation>
    <scope>NUCLEOTIDE SEQUENCE [LARGE SCALE GENOMIC DNA]</scope>
    <source>
        <strain evidence="6 7">WRP15-2</strain>
    </source>
</reference>
<organism evidence="6 7">
    <name type="scientific">Saccharopolyspora oryzae</name>
    <dbReference type="NCBI Taxonomy" id="2997343"/>
    <lineage>
        <taxon>Bacteria</taxon>
        <taxon>Bacillati</taxon>
        <taxon>Actinomycetota</taxon>
        <taxon>Actinomycetes</taxon>
        <taxon>Pseudonocardiales</taxon>
        <taxon>Pseudonocardiaceae</taxon>
        <taxon>Saccharopolyspora</taxon>
    </lineage>
</organism>
<evidence type="ECO:0000256" key="3">
    <source>
        <dbReference type="SAM" id="MobiDB-lite"/>
    </source>
</evidence>
<comment type="similarity">
    <text evidence="1">Belongs to the C/M/P thioester hydrolase family.</text>
</comment>
<dbReference type="InterPro" id="IPR049449">
    <property type="entry name" value="TesB_ACOT8-like_N"/>
</dbReference>
<dbReference type="Gene3D" id="2.40.160.210">
    <property type="entry name" value="Acyl-CoA thioesterase, double hotdog domain"/>
    <property type="match status" value="1"/>
</dbReference>
<dbReference type="Pfam" id="PF13622">
    <property type="entry name" value="4HBT_3"/>
    <property type="match status" value="1"/>
</dbReference>
<dbReference type="PANTHER" id="PTHR11066:SF34">
    <property type="entry name" value="ACYL-COENZYME A THIOESTERASE 8"/>
    <property type="match status" value="1"/>
</dbReference>
<dbReference type="InterPro" id="IPR025652">
    <property type="entry name" value="TesB_C"/>
</dbReference>
<evidence type="ECO:0000256" key="1">
    <source>
        <dbReference type="ARBA" id="ARBA00006538"/>
    </source>
</evidence>
<sequence>MSTEQTPMPEATARSTAPLLSALDLVPDGDDAFLGGHQVIPSGRAYGGEVVAQAERAMSLTVGEDRRVHSLHGYFLRAGDVNGKTRWEVQRLRDGRGFSHRSVRGSQNGKPIFQAMASFQVPVPGVEHSDALPADAGDPAELPSTADALQGEDTRDAEYWRFHRSFDIRHSPSAVYTRPDGGRGRRQTVWLKAWERLPDDPAVHRSALAYVCDYTLLEPILRHHGAAWADDGVVTASLDHAMWWHHDGRMDEWVALVQESPIATRGTGLGNARLFSADGRLLASVVQEGLVRLPEGDS</sequence>
<dbReference type="CDD" id="cd03444">
    <property type="entry name" value="Thioesterase_II_repeat1"/>
    <property type="match status" value="1"/>
</dbReference>
<proteinExistence type="inferred from homology"/>
<feature type="domain" description="Acyl-CoA thioesterase 2 C-terminal" evidence="4">
    <location>
        <begin position="176"/>
        <end position="290"/>
    </location>
</feature>